<evidence type="ECO:0000313" key="2">
    <source>
        <dbReference type="Proteomes" id="UP000596742"/>
    </source>
</evidence>
<dbReference type="SMART" id="SM00248">
    <property type="entry name" value="ANK"/>
    <property type="match status" value="21"/>
</dbReference>
<dbReference type="SUPFAM" id="SSF140860">
    <property type="entry name" value="Pseudo ankyrin repeat-like"/>
    <property type="match status" value="1"/>
</dbReference>
<name>A0A8B6HF60_MYTGA</name>
<dbReference type="PANTHER" id="PTHR46586:SF3">
    <property type="entry name" value="ANKYRIN REPEAT-CONTAINING PROTEIN"/>
    <property type="match status" value="1"/>
</dbReference>
<accession>A0A8B6HF60</accession>
<dbReference type="InterPro" id="IPR036770">
    <property type="entry name" value="Ankyrin_rpt-contain_sf"/>
</dbReference>
<dbReference type="Gene3D" id="1.25.40.20">
    <property type="entry name" value="Ankyrin repeat-containing domain"/>
    <property type="match status" value="6"/>
</dbReference>
<dbReference type="EMBL" id="UYJE01009914">
    <property type="protein sequence ID" value="VDI78002.1"/>
    <property type="molecule type" value="Genomic_DNA"/>
</dbReference>
<sequence length="1266" mass="144927">MTIRLFDVKTALDCAIGEDEENDDDSEFFNYDIIDFLLKRLVTEDVLPYITEMHRLIRVACFHFNKNIVQLLIDKVDNSLLGIDTVMDRACSIGRLDVVEWLVENIDNTLFDVKTALDCAIGEDEENDDDKMHRLIRVACFHFKKDIVNLLIEKVDNSLLDIDTVMNRACLICRLDVVEWLVENVDNTLFDVKTALDCAIGEDKGDDDDSEFFNYDIIDFLLKRLVTENVLPYITEMHRFMRVSCFHFKKDIVKLLIEKVDSSLLDIDRVVYLAFSNHKYDVLKWLIKNVDITFSNVKTALEYAICIVEDCDFDKDDDHPVFEIIDLSLQSCIDEDVLTDTVMNRACLYSRFDVVKWIVENVDNRFFDVKSALVYAIGEDEEYYDYDDDNSGDDDDLDFDIIELLLKRCIDEDLRYNKNLKKLMRVSCFQFKKDIIQWLIEKVDNSLLGIYIVLHKAYLNGRVGVVKWLLENVDSTLVFVKTALDYAIDKVENDYFDDDDDDDDPGVEIIDLLLQRCIDEDVLPYITELKGLMIVSCFRFNKDIIKLLIEKIDNSLLGIDTVMNRVCSKGRTEVVKWLVERVDKTLLNFNIALSNVCSRPDGLDLAMWLLANTDDKEIDMNTSFVNACTEGNLDILEWIFKKCGSQVLDAKTALNASCLNGNFNTVKFILERFETQHFDLSTAMIKACRSQSINSVEIGIWLWNKLNCGEFDISKAMINACRHGNLGMTKWLLEKNDINLFDMSVALNSACQSNKSLVVEWMISNIPTDKINVQTAIKNTCANNSNDLSIIKCFIKSSGKMNLDLNILVKEACTYERTDIIEWMLEHCDKDSFKILDLLTTLVSNESNPETSIIYRNDKSKHDPSMQNLILKILKNNSHLCCDYNSILSKACSEGWIDIFKWIITKIDYTELNITDAVNIASQNGRCDIICWSLLNFNPDQIDANTILAEASGFGWVQVVKYIFSLPIKGHLNFSNAMNDACAFGRAEVVSWLLENNAKEMFDLSTVMIAACINGWMDILNWILEKTDYMLLNIGCAIIEACAAGNISIVQLFFSTFEKEMFDKHKLSTRICEKVSNEKVVLFLLENLNADGFQMDNILNKASGFGWLEVVNWIMDNGPDINTVGAAFENACKSCEIDIVNCLQDKISRDNIQTGLLTACKSGFEEIVEVLLDNPNHEHLDMATLLSEACRCGEQTVVEVLLRKVDNALFDKRTAINEACRSKLPEDLVYFLIKDLQNNDFDNEVVSENARKHSWTKVLMQLKRKS</sequence>
<protein>
    <recommendedName>
        <fullName evidence="3">Ankyrin repeat protein</fullName>
    </recommendedName>
</protein>
<dbReference type="Proteomes" id="UP000596742">
    <property type="component" value="Unassembled WGS sequence"/>
</dbReference>
<dbReference type="SUPFAM" id="SSF48403">
    <property type="entry name" value="Ankyrin repeat"/>
    <property type="match status" value="3"/>
</dbReference>
<proteinExistence type="predicted"/>
<evidence type="ECO:0000313" key="1">
    <source>
        <dbReference type="EMBL" id="VDI78002.1"/>
    </source>
</evidence>
<organism evidence="1 2">
    <name type="scientific">Mytilus galloprovincialis</name>
    <name type="common">Mediterranean mussel</name>
    <dbReference type="NCBI Taxonomy" id="29158"/>
    <lineage>
        <taxon>Eukaryota</taxon>
        <taxon>Metazoa</taxon>
        <taxon>Spiralia</taxon>
        <taxon>Lophotrochozoa</taxon>
        <taxon>Mollusca</taxon>
        <taxon>Bivalvia</taxon>
        <taxon>Autobranchia</taxon>
        <taxon>Pteriomorphia</taxon>
        <taxon>Mytilida</taxon>
        <taxon>Mytiloidea</taxon>
        <taxon>Mytilidae</taxon>
        <taxon>Mytilinae</taxon>
        <taxon>Mytilus</taxon>
    </lineage>
</organism>
<keyword evidence="2" id="KW-1185">Reference proteome</keyword>
<reference evidence="1" key="1">
    <citation type="submission" date="2018-11" db="EMBL/GenBank/DDBJ databases">
        <authorList>
            <person name="Alioto T."/>
            <person name="Alioto T."/>
        </authorList>
    </citation>
    <scope>NUCLEOTIDE SEQUENCE</scope>
</reference>
<comment type="caution">
    <text evidence="1">The sequence shown here is derived from an EMBL/GenBank/DDBJ whole genome shotgun (WGS) entry which is preliminary data.</text>
</comment>
<dbReference type="Pfam" id="PF12796">
    <property type="entry name" value="Ank_2"/>
    <property type="match status" value="1"/>
</dbReference>
<evidence type="ECO:0008006" key="3">
    <source>
        <dbReference type="Google" id="ProtNLM"/>
    </source>
</evidence>
<dbReference type="InterPro" id="IPR002110">
    <property type="entry name" value="Ankyrin_rpt"/>
</dbReference>
<dbReference type="InterPro" id="IPR052050">
    <property type="entry name" value="SecEffector_AnkRepeat"/>
</dbReference>
<gene>
    <name evidence="1" type="ORF">MGAL_10B050637</name>
</gene>
<dbReference type="AlphaFoldDB" id="A0A8B6HF60"/>
<dbReference type="OrthoDB" id="74529at2759"/>
<dbReference type="PANTHER" id="PTHR46586">
    <property type="entry name" value="ANKYRIN REPEAT-CONTAINING PROTEIN"/>
    <property type="match status" value="1"/>
</dbReference>